<reference evidence="5" key="1">
    <citation type="submission" date="2016-06" db="UniProtKB">
        <authorList>
            <consortium name="WormBaseParasite"/>
        </authorList>
    </citation>
    <scope>IDENTIFICATION</scope>
</reference>
<accession>A0A183H9C0</accession>
<feature type="region of interest" description="Disordered" evidence="1">
    <location>
        <begin position="240"/>
        <end position="261"/>
    </location>
</feature>
<evidence type="ECO:0000313" key="4">
    <source>
        <dbReference type="Proteomes" id="UP000267606"/>
    </source>
</evidence>
<keyword evidence="2" id="KW-0472">Membrane</keyword>
<gene>
    <name evidence="3" type="ORF">OFLC_LOCUS4082</name>
</gene>
<keyword evidence="4" id="KW-1185">Reference proteome</keyword>
<keyword evidence="2" id="KW-1133">Transmembrane helix</keyword>
<evidence type="ECO:0000256" key="2">
    <source>
        <dbReference type="SAM" id="Phobius"/>
    </source>
</evidence>
<dbReference type="EMBL" id="UZAJ01002965">
    <property type="protein sequence ID" value="VDO38807.1"/>
    <property type="molecule type" value="Genomic_DNA"/>
</dbReference>
<evidence type="ECO:0000313" key="5">
    <source>
        <dbReference type="WBParaSite" id="OFLC_0000408101-mRNA-1"/>
    </source>
</evidence>
<organism evidence="5">
    <name type="scientific">Onchocerca flexuosa</name>
    <dbReference type="NCBI Taxonomy" id="387005"/>
    <lineage>
        <taxon>Eukaryota</taxon>
        <taxon>Metazoa</taxon>
        <taxon>Ecdysozoa</taxon>
        <taxon>Nematoda</taxon>
        <taxon>Chromadorea</taxon>
        <taxon>Rhabditida</taxon>
        <taxon>Spirurina</taxon>
        <taxon>Spiruromorpha</taxon>
        <taxon>Filarioidea</taxon>
        <taxon>Onchocercidae</taxon>
        <taxon>Onchocerca</taxon>
    </lineage>
</organism>
<reference evidence="3 4" key="2">
    <citation type="submission" date="2018-11" db="EMBL/GenBank/DDBJ databases">
        <authorList>
            <consortium name="Pathogen Informatics"/>
        </authorList>
    </citation>
    <scope>NUCLEOTIDE SEQUENCE [LARGE SCALE GENOMIC DNA]</scope>
</reference>
<protein>
    <submittedName>
        <fullName evidence="5">Membrane associated protein</fullName>
    </submittedName>
</protein>
<dbReference type="Proteomes" id="UP000267606">
    <property type="component" value="Unassembled WGS sequence"/>
</dbReference>
<dbReference type="WBParaSite" id="OFLC_0000408101-mRNA-1">
    <property type="protein sequence ID" value="OFLC_0000408101-mRNA-1"/>
    <property type="gene ID" value="OFLC_0000408101"/>
</dbReference>
<dbReference type="AlphaFoldDB" id="A0A183H9C0"/>
<feature type="region of interest" description="Disordered" evidence="1">
    <location>
        <begin position="203"/>
        <end position="222"/>
    </location>
</feature>
<proteinExistence type="predicted"/>
<feature type="compositionally biased region" description="Basic and acidic residues" evidence="1">
    <location>
        <begin position="207"/>
        <end position="222"/>
    </location>
</feature>
<feature type="compositionally biased region" description="Polar residues" evidence="1">
    <location>
        <begin position="240"/>
        <end position="250"/>
    </location>
</feature>
<feature type="transmembrane region" description="Helical" evidence="2">
    <location>
        <begin position="29"/>
        <end position="50"/>
    </location>
</feature>
<name>A0A183H9C0_9BILA</name>
<evidence type="ECO:0000313" key="3">
    <source>
        <dbReference type="EMBL" id="VDO38807.1"/>
    </source>
</evidence>
<feature type="region of interest" description="Disordered" evidence="1">
    <location>
        <begin position="105"/>
        <end position="134"/>
    </location>
</feature>
<evidence type="ECO:0000256" key="1">
    <source>
        <dbReference type="SAM" id="MobiDB-lite"/>
    </source>
</evidence>
<sequence>MAAAKIVITDEELSDEILQLNSANFSLRVALIFLIVTVLIFSIMQLIKLIGQIWGISKKAAESDIFFDSEIPEVILHPKDRNFRKKSKRRGPKYSLPSKKMKLQLSLTNEREGESSSNTSDENRDAAELKVIPPDKTQKLSDELSIPDIQDSLASFGNKSLIPVSNLKNQSSSTPISTKQESTLPTIKAQDSLMAIDNQKPLSSVDNVEKESSKAEAKEHEHIFQPAKLQDSLMVVNSQIPLQPVGSNEEPNLKIASKPEK</sequence>
<keyword evidence="2" id="KW-0812">Transmembrane</keyword>